<accession>A0A0E9XB61</accession>
<reference evidence="1" key="1">
    <citation type="submission" date="2014-11" db="EMBL/GenBank/DDBJ databases">
        <authorList>
            <person name="Amaro Gonzalez C."/>
        </authorList>
    </citation>
    <scope>NUCLEOTIDE SEQUENCE</scope>
</reference>
<dbReference type="EMBL" id="GBXM01009502">
    <property type="protein sequence ID" value="JAH99075.1"/>
    <property type="molecule type" value="Transcribed_RNA"/>
</dbReference>
<proteinExistence type="predicted"/>
<name>A0A0E9XB61_ANGAN</name>
<dbReference type="AlphaFoldDB" id="A0A0E9XB61"/>
<organism evidence="1">
    <name type="scientific">Anguilla anguilla</name>
    <name type="common">European freshwater eel</name>
    <name type="synonym">Muraena anguilla</name>
    <dbReference type="NCBI Taxonomy" id="7936"/>
    <lineage>
        <taxon>Eukaryota</taxon>
        <taxon>Metazoa</taxon>
        <taxon>Chordata</taxon>
        <taxon>Craniata</taxon>
        <taxon>Vertebrata</taxon>
        <taxon>Euteleostomi</taxon>
        <taxon>Actinopterygii</taxon>
        <taxon>Neopterygii</taxon>
        <taxon>Teleostei</taxon>
        <taxon>Anguilliformes</taxon>
        <taxon>Anguillidae</taxon>
        <taxon>Anguilla</taxon>
    </lineage>
</organism>
<protein>
    <submittedName>
        <fullName evidence="1">Uncharacterized protein</fullName>
    </submittedName>
</protein>
<sequence>MPLSLKMSTDMTKWRPVHPNKQEPRLYRWSAATSDKQIGIGVNPHTGTTAVTRPDVTELRYPHYIQPQMDSSKSINVLRQETSTKPPW</sequence>
<reference evidence="1" key="2">
    <citation type="journal article" date="2015" name="Fish Shellfish Immunol.">
        <title>Early steps in the European eel (Anguilla anguilla)-Vibrio vulnificus interaction in the gills: Role of the RtxA13 toxin.</title>
        <authorList>
            <person name="Callol A."/>
            <person name="Pajuelo D."/>
            <person name="Ebbesson L."/>
            <person name="Teles M."/>
            <person name="MacKenzie S."/>
            <person name="Amaro C."/>
        </authorList>
    </citation>
    <scope>NUCLEOTIDE SEQUENCE</scope>
</reference>
<evidence type="ECO:0000313" key="1">
    <source>
        <dbReference type="EMBL" id="JAH99075.1"/>
    </source>
</evidence>